<protein>
    <recommendedName>
        <fullName evidence="2">DUF2231 domain-containing protein</fullName>
    </recommendedName>
</protein>
<name>A0ABQ5MWD5_9MICC</name>
<evidence type="ECO:0000313" key="4">
    <source>
        <dbReference type="Proteomes" id="UP001209654"/>
    </source>
</evidence>
<sequence>MADQSAQQQAKEPRTALAGPYGHPFHPILVTVPIGAWIGALIFDVATILTDDPEVFARGAVWLTGIGIAGALVAAAFGFLDYSQLAAGTKARETATIHMSLNLLVTLLFLIAFLVRQVAGYRDLSVVGFVLTIVGLGLLSASGYLGGKLAYHYGVRVADERTQGEGFR</sequence>
<dbReference type="RefSeq" id="WP_264796379.1">
    <property type="nucleotide sequence ID" value="NZ_BRVS01000014.1"/>
</dbReference>
<feature type="transmembrane region" description="Helical" evidence="1">
    <location>
        <begin position="61"/>
        <end position="80"/>
    </location>
</feature>
<feature type="domain" description="DUF2231" evidence="2">
    <location>
        <begin position="22"/>
        <end position="158"/>
    </location>
</feature>
<keyword evidence="1" id="KW-0812">Transmembrane</keyword>
<feature type="transmembrane region" description="Helical" evidence="1">
    <location>
        <begin position="125"/>
        <end position="146"/>
    </location>
</feature>
<feature type="transmembrane region" description="Helical" evidence="1">
    <location>
        <begin position="101"/>
        <end position="119"/>
    </location>
</feature>
<dbReference type="Pfam" id="PF09990">
    <property type="entry name" value="DUF2231"/>
    <property type="match status" value="1"/>
</dbReference>
<reference evidence="3 4" key="1">
    <citation type="journal article" date="2023" name="Int. J. Syst. Evol. Microbiol.">
        <title>Arthrobacter mangrovi sp. nov., an actinobacterium isolated from the rhizosphere of a mangrove.</title>
        <authorList>
            <person name="Hamada M."/>
            <person name="Saitou S."/>
            <person name="Enomoto N."/>
            <person name="Nanri K."/>
            <person name="Hidaka K."/>
            <person name="Miura T."/>
            <person name="Tamura T."/>
        </authorList>
    </citation>
    <scope>NUCLEOTIDE SEQUENCE [LARGE SCALE GENOMIC DNA]</scope>
    <source>
        <strain evidence="3 4">NBRC 112813</strain>
    </source>
</reference>
<proteinExistence type="predicted"/>
<feature type="transmembrane region" description="Helical" evidence="1">
    <location>
        <begin position="28"/>
        <end position="49"/>
    </location>
</feature>
<accession>A0ABQ5MWD5</accession>
<evidence type="ECO:0000256" key="1">
    <source>
        <dbReference type="SAM" id="Phobius"/>
    </source>
</evidence>
<keyword evidence="1" id="KW-0472">Membrane</keyword>
<evidence type="ECO:0000259" key="2">
    <source>
        <dbReference type="Pfam" id="PF09990"/>
    </source>
</evidence>
<organism evidence="3 4">
    <name type="scientific">Arthrobacter mangrovi</name>
    <dbReference type="NCBI Taxonomy" id="2966350"/>
    <lineage>
        <taxon>Bacteria</taxon>
        <taxon>Bacillati</taxon>
        <taxon>Actinomycetota</taxon>
        <taxon>Actinomycetes</taxon>
        <taxon>Micrococcales</taxon>
        <taxon>Micrococcaceae</taxon>
        <taxon>Arthrobacter</taxon>
    </lineage>
</organism>
<dbReference type="EMBL" id="BRVS01000014">
    <property type="protein sequence ID" value="GLB68276.1"/>
    <property type="molecule type" value="Genomic_DNA"/>
</dbReference>
<keyword evidence="1" id="KW-1133">Transmembrane helix</keyword>
<comment type="caution">
    <text evidence="3">The sequence shown here is derived from an EMBL/GenBank/DDBJ whole genome shotgun (WGS) entry which is preliminary data.</text>
</comment>
<dbReference type="Proteomes" id="UP001209654">
    <property type="component" value="Unassembled WGS sequence"/>
</dbReference>
<gene>
    <name evidence="3" type="ORF">AHIS1636_27180</name>
</gene>
<keyword evidence="4" id="KW-1185">Reference proteome</keyword>
<evidence type="ECO:0000313" key="3">
    <source>
        <dbReference type="EMBL" id="GLB68276.1"/>
    </source>
</evidence>
<dbReference type="InterPro" id="IPR019251">
    <property type="entry name" value="DUF2231_TM"/>
</dbReference>